<dbReference type="UniPathway" id="UPA00070">
    <property type="reaction ID" value="UER00120"/>
</dbReference>
<dbReference type="GO" id="GO:0006207">
    <property type="term" value="P:'de novo' pyrimidine nucleobase biosynthetic process"/>
    <property type="evidence" value="ECO:0007669"/>
    <property type="project" value="InterPro"/>
</dbReference>
<evidence type="ECO:0000256" key="7">
    <source>
        <dbReference type="NCBIfam" id="TIGR02127"/>
    </source>
</evidence>
<comment type="catalytic activity">
    <reaction evidence="6">
        <text>orotidine 5'-phosphate + H(+) = UMP + CO2</text>
        <dbReference type="Rhea" id="RHEA:11596"/>
        <dbReference type="ChEBI" id="CHEBI:15378"/>
        <dbReference type="ChEBI" id="CHEBI:16526"/>
        <dbReference type="ChEBI" id="CHEBI:57538"/>
        <dbReference type="ChEBI" id="CHEBI:57865"/>
        <dbReference type="EC" id="4.1.1.23"/>
    </reaction>
</comment>
<dbReference type="InterPro" id="IPR001754">
    <property type="entry name" value="OMPdeCOase_dom"/>
</dbReference>
<evidence type="ECO:0000256" key="1">
    <source>
        <dbReference type="ARBA" id="ARBA00004861"/>
    </source>
</evidence>
<dbReference type="PANTHER" id="PTHR43375:SF1">
    <property type="entry name" value="OROTIDINE 5'-PHOSPHATE DECARBOXYLASE"/>
    <property type="match status" value="1"/>
</dbReference>
<comment type="similarity">
    <text evidence="2">Belongs to the OMP decarboxylase family. Type 2 subfamily.</text>
</comment>
<dbReference type="EMBL" id="FUYE01000031">
    <property type="protein sequence ID" value="SKB08953.1"/>
    <property type="molecule type" value="Genomic_DNA"/>
</dbReference>
<comment type="pathway">
    <text evidence="1">Pyrimidine metabolism; UMP biosynthesis via de novo pathway; UMP from orotate: step 2/2.</text>
</comment>
<dbReference type="PANTHER" id="PTHR43375">
    <property type="entry name" value="OROTIDINE 5'-PHOSPHATE DECARBOXYLASE"/>
    <property type="match status" value="1"/>
</dbReference>
<evidence type="ECO:0000259" key="8">
    <source>
        <dbReference type="SMART" id="SM00934"/>
    </source>
</evidence>
<dbReference type="InterPro" id="IPR011060">
    <property type="entry name" value="RibuloseP-bd_barrel"/>
</dbReference>
<dbReference type="STRING" id="48467.SAMN02745166_05062"/>
<evidence type="ECO:0000256" key="4">
    <source>
        <dbReference type="ARBA" id="ARBA00022975"/>
    </source>
</evidence>
<dbReference type="Gene3D" id="3.20.20.70">
    <property type="entry name" value="Aldolase class I"/>
    <property type="match status" value="1"/>
</dbReference>
<keyword evidence="3" id="KW-0210">Decarboxylase</keyword>
<evidence type="ECO:0000256" key="3">
    <source>
        <dbReference type="ARBA" id="ARBA00022793"/>
    </source>
</evidence>
<dbReference type="NCBIfam" id="TIGR02127">
    <property type="entry name" value="pyrF_sub2"/>
    <property type="match status" value="1"/>
</dbReference>
<sequence>MIRDMSFREKLEKRIAATGSNLCVGLDPRMDLADEAAKRFIIKVIEETASHAAAFKPNSAYYEAKGWQGMRILAQVLKEIPKDIPVIFDVKRGDIGETQGYYAKSAFDAYGVDAVTLNAYMGSDTLEPFLKYPDKGIYLLGVTSNPGAKDIELQPSGDRKVFELVADMTGVSPQVGLVLGLTNAADDVLARTPDVPLLIPGLGAQGGDLSALKGSARKAPLLVNVSRGIMYHNDPRSSFGTVAADWKLRIREAIA</sequence>
<keyword evidence="10" id="KW-1185">Reference proteome</keyword>
<keyword evidence="4" id="KW-0665">Pyrimidine biosynthesis</keyword>
<organism evidence="9 10">
    <name type="scientific">Prosthecobacter debontii</name>
    <dbReference type="NCBI Taxonomy" id="48467"/>
    <lineage>
        <taxon>Bacteria</taxon>
        <taxon>Pseudomonadati</taxon>
        <taxon>Verrucomicrobiota</taxon>
        <taxon>Verrucomicrobiia</taxon>
        <taxon>Verrucomicrobiales</taxon>
        <taxon>Verrucomicrobiaceae</taxon>
        <taxon>Prosthecobacter</taxon>
    </lineage>
</organism>
<evidence type="ECO:0000313" key="9">
    <source>
        <dbReference type="EMBL" id="SKB08953.1"/>
    </source>
</evidence>
<dbReference type="Proteomes" id="UP000190774">
    <property type="component" value="Unassembled WGS sequence"/>
</dbReference>
<name>A0A1T4Z511_9BACT</name>
<evidence type="ECO:0000256" key="6">
    <source>
        <dbReference type="ARBA" id="ARBA00049157"/>
    </source>
</evidence>
<evidence type="ECO:0000256" key="5">
    <source>
        <dbReference type="ARBA" id="ARBA00023239"/>
    </source>
</evidence>
<protein>
    <recommendedName>
        <fullName evidence="7">Orotidine-5'-phosphate decarboxylase</fullName>
        <ecNumber evidence="7">4.1.1.23</ecNumber>
    </recommendedName>
</protein>
<evidence type="ECO:0000313" key="10">
    <source>
        <dbReference type="Proteomes" id="UP000190774"/>
    </source>
</evidence>
<dbReference type="InterPro" id="IPR011995">
    <property type="entry name" value="OMPdecase_type-2"/>
</dbReference>
<proteinExistence type="inferred from homology"/>
<gene>
    <name evidence="9" type="ORF">SAMN02745166_05062</name>
</gene>
<feature type="domain" description="Orotidine 5'-phosphate decarboxylase" evidence="8">
    <location>
        <begin position="21"/>
        <end position="242"/>
    </location>
</feature>
<reference evidence="10" key="1">
    <citation type="submission" date="2017-02" db="EMBL/GenBank/DDBJ databases">
        <authorList>
            <person name="Varghese N."/>
            <person name="Submissions S."/>
        </authorList>
    </citation>
    <scope>NUCLEOTIDE SEQUENCE [LARGE SCALE GENOMIC DNA]</scope>
    <source>
        <strain evidence="10">ATCC 700200</strain>
    </source>
</reference>
<dbReference type="GO" id="GO:0044205">
    <property type="term" value="P:'de novo' UMP biosynthetic process"/>
    <property type="evidence" value="ECO:0007669"/>
    <property type="project" value="UniProtKB-UniPathway"/>
</dbReference>
<dbReference type="CDD" id="cd04725">
    <property type="entry name" value="OMP_decarboxylase_like"/>
    <property type="match status" value="1"/>
</dbReference>
<dbReference type="EC" id="4.1.1.23" evidence="7"/>
<keyword evidence="5" id="KW-0456">Lyase</keyword>
<dbReference type="InterPro" id="IPR013785">
    <property type="entry name" value="Aldolase_TIM"/>
</dbReference>
<dbReference type="SMART" id="SM00934">
    <property type="entry name" value="OMPdecase"/>
    <property type="match status" value="1"/>
</dbReference>
<evidence type="ECO:0000256" key="2">
    <source>
        <dbReference type="ARBA" id="ARBA00008847"/>
    </source>
</evidence>
<accession>A0A1T4Z511</accession>
<dbReference type="GO" id="GO:0004590">
    <property type="term" value="F:orotidine-5'-phosphate decarboxylase activity"/>
    <property type="evidence" value="ECO:0007669"/>
    <property type="project" value="UniProtKB-UniRule"/>
</dbReference>
<dbReference type="Pfam" id="PF00215">
    <property type="entry name" value="OMPdecase"/>
    <property type="match status" value="1"/>
</dbReference>
<dbReference type="SUPFAM" id="SSF51366">
    <property type="entry name" value="Ribulose-phoshate binding barrel"/>
    <property type="match status" value="1"/>
</dbReference>
<dbReference type="AlphaFoldDB" id="A0A1T4Z511"/>